<dbReference type="STRING" id="29540.C481_12404"/>
<evidence type="ECO:0000259" key="6">
    <source>
        <dbReference type="SMART" id="SM00014"/>
    </source>
</evidence>
<dbReference type="PATRIC" id="fig|29540.5.peg.2515"/>
<dbReference type="PANTHER" id="PTHR31310:SF7">
    <property type="entry name" value="PA-PHOSPHATASE RELATED-FAMILY PROTEIN DDB_G0268928"/>
    <property type="match status" value="1"/>
</dbReference>
<dbReference type="eggNOG" id="arCOG03951">
    <property type="taxonomic scope" value="Archaea"/>
</dbReference>
<evidence type="ECO:0000313" key="7">
    <source>
        <dbReference type="EMBL" id="ELZ00449.1"/>
    </source>
</evidence>
<dbReference type="SMART" id="SM00014">
    <property type="entry name" value="acidPPc"/>
    <property type="match status" value="1"/>
</dbReference>
<protein>
    <submittedName>
        <fullName evidence="7">PA-phosphatase-like phosphoesterase</fullName>
    </submittedName>
</protein>
<gene>
    <name evidence="7" type="ORF">C481_12404</name>
</gene>
<dbReference type="OrthoDB" id="329477at2157"/>
<dbReference type="Gene3D" id="1.20.144.10">
    <property type="entry name" value="Phosphatidic acid phosphatase type 2/haloperoxidase"/>
    <property type="match status" value="1"/>
</dbReference>
<dbReference type="SUPFAM" id="SSF48317">
    <property type="entry name" value="Acid phosphatase/Vanadium-dependent haloperoxidase"/>
    <property type="match status" value="1"/>
</dbReference>
<keyword evidence="2 5" id="KW-0812">Transmembrane</keyword>
<name>M0ASU2_NATA1</name>
<feature type="transmembrane region" description="Helical" evidence="5">
    <location>
        <begin position="101"/>
        <end position="123"/>
    </location>
</feature>
<feature type="transmembrane region" description="Helical" evidence="5">
    <location>
        <begin position="216"/>
        <end position="236"/>
    </location>
</feature>
<dbReference type="GO" id="GO:0016020">
    <property type="term" value="C:membrane"/>
    <property type="evidence" value="ECO:0007669"/>
    <property type="project" value="UniProtKB-SubCell"/>
</dbReference>
<reference evidence="7 8" key="1">
    <citation type="journal article" date="2014" name="PLoS Genet.">
        <title>Phylogenetically driven sequencing of extremely halophilic archaea reveals strategies for static and dynamic osmo-response.</title>
        <authorList>
            <person name="Becker E.A."/>
            <person name="Seitzer P.M."/>
            <person name="Tritt A."/>
            <person name="Larsen D."/>
            <person name="Krusor M."/>
            <person name="Yao A.I."/>
            <person name="Wu D."/>
            <person name="Madern D."/>
            <person name="Eisen J.A."/>
            <person name="Darling A.E."/>
            <person name="Facciotti M.T."/>
        </authorList>
    </citation>
    <scope>NUCLEOTIDE SEQUENCE [LARGE SCALE GENOMIC DNA]</scope>
    <source>
        <strain evidence="7 8">DSM 12278</strain>
    </source>
</reference>
<evidence type="ECO:0000256" key="1">
    <source>
        <dbReference type="ARBA" id="ARBA00004141"/>
    </source>
</evidence>
<sequence length="291" mass="33012">MLTQLLLQVVVAVSILLSVALAGVVGRDRLSLLREEWRSRLRTSAPAIALLLAILLLNRIMRQQGRSLSQDYGIHMTEVFYTIEGEFVLLFQAIASPEANTYFSISYVYGYVFLLIFPVVAYAARSKTIDFRRLLIAYSLNYAIGLVFYILFIAYGPRNVFVEELTQTMLYDNSPQYKYLTTEVNRNTNVFPSLHTSLSATVATFAYQTRSTYPRWFPIAVCLSISIMISTMYLGIHWGIDVLAGLALAGFCVSLSTYLVDRWSLTAILEQVRKRLHEYRDTVTTASQENS</sequence>
<dbReference type="Pfam" id="PF14378">
    <property type="entry name" value="PAP2_3"/>
    <property type="match status" value="1"/>
</dbReference>
<proteinExistence type="predicted"/>
<dbReference type="PANTHER" id="PTHR31310">
    <property type="match status" value="1"/>
</dbReference>
<dbReference type="CDD" id="cd03386">
    <property type="entry name" value="PAP2_Aur1_like"/>
    <property type="match status" value="1"/>
</dbReference>
<keyword evidence="4 5" id="KW-0472">Membrane</keyword>
<dbReference type="InterPro" id="IPR026841">
    <property type="entry name" value="Aur1/Ipt1"/>
</dbReference>
<feature type="transmembrane region" description="Helical" evidence="5">
    <location>
        <begin position="242"/>
        <end position="260"/>
    </location>
</feature>
<dbReference type="InterPro" id="IPR036938">
    <property type="entry name" value="PAP2/HPO_sf"/>
</dbReference>
<comment type="caution">
    <text evidence="7">The sequence shown here is derived from an EMBL/GenBank/DDBJ whole genome shotgun (WGS) entry which is preliminary data.</text>
</comment>
<dbReference type="Proteomes" id="UP000011554">
    <property type="component" value="Unassembled WGS sequence"/>
</dbReference>
<dbReference type="AlphaFoldDB" id="M0ASU2"/>
<feature type="transmembrane region" description="Helical" evidence="5">
    <location>
        <begin position="41"/>
        <end position="58"/>
    </location>
</feature>
<keyword evidence="3 5" id="KW-1133">Transmembrane helix</keyword>
<evidence type="ECO:0000256" key="4">
    <source>
        <dbReference type="ARBA" id="ARBA00023136"/>
    </source>
</evidence>
<evidence type="ECO:0000313" key="8">
    <source>
        <dbReference type="Proteomes" id="UP000011554"/>
    </source>
</evidence>
<evidence type="ECO:0000256" key="5">
    <source>
        <dbReference type="SAM" id="Phobius"/>
    </source>
</evidence>
<dbReference type="InterPro" id="IPR052185">
    <property type="entry name" value="IPC_Synthase-Related"/>
</dbReference>
<feature type="domain" description="Phosphatidic acid phosphatase type 2/haloperoxidase" evidence="6">
    <location>
        <begin position="139"/>
        <end position="257"/>
    </location>
</feature>
<organism evidence="7 8">
    <name type="scientific">Natrialba asiatica (strain ATCC 700177 / DSM 12278 / JCM 9576 / FERM P-10747 / NBRC 102637 / 172P1)</name>
    <dbReference type="NCBI Taxonomy" id="29540"/>
    <lineage>
        <taxon>Archaea</taxon>
        <taxon>Methanobacteriati</taxon>
        <taxon>Methanobacteriota</taxon>
        <taxon>Stenosarchaea group</taxon>
        <taxon>Halobacteria</taxon>
        <taxon>Halobacteriales</taxon>
        <taxon>Natrialbaceae</taxon>
        <taxon>Natrialba</taxon>
    </lineage>
</organism>
<dbReference type="InterPro" id="IPR000326">
    <property type="entry name" value="PAP2/HPO"/>
</dbReference>
<accession>M0ASU2</accession>
<evidence type="ECO:0000256" key="2">
    <source>
        <dbReference type="ARBA" id="ARBA00022692"/>
    </source>
</evidence>
<dbReference type="EMBL" id="AOIO01000030">
    <property type="protein sequence ID" value="ELZ00449.1"/>
    <property type="molecule type" value="Genomic_DNA"/>
</dbReference>
<dbReference type="RefSeq" id="WP_006109522.1">
    <property type="nucleotide sequence ID" value="NZ_AOIO01000030.1"/>
</dbReference>
<feature type="transmembrane region" description="Helical" evidence="5">
    <location>
        <begin position="135"/>
        <end position="155"/>
    </location>
</feature>
<evidence type="ECO:0000256" key="3">
    <source>
        <dbReference type="ARBA" id="ARBA00022989"/>
    </source>
</evidence>
<keyword evidence="8" id="KW-1185">Reference proteome</keyword>
<comment type="subcellular location">
    <subcellularLocation>
        <location evidence="1">Membrane</location>
        <topology evidence="1">Multi-pass membrane protein</topology>
    </subcellularLocation>
</comment>